<organism evidence="1 2">
    <name type="scientific">Mythimna loreyi</name>
    <dbReference type="NCBI Taxonomy" id="667449"/>
    <lineage>
        <taxon>Eukaryota</taxon>
        <taxon>Metazoa</taxon>
        <taxon>Ecdysozoa</taxon>
        <taxon>Arthropoda</taxon>
        <taxon>Hexapoda</taxon>
        <taxon>Insecta</taxon>
        <taxon>Pterygota</taxon>
        <taxon>Neoptera</taxon>
        <taxon>Endopterygota</taxon>
        <taxon>Lepidoptera</taxon>
        <taxon>Glossata</taxon>
        <taxon>Ditrysia</taxon>
        <taxon>Noctuoidea</taxon>
        <taxon>Noctuidae</taxon>
        <taxon>Noctuinae</taxon>
        <taxon>Hadenini</taxon>
        <taxon>Mythimna</taxon>
    </lineage>
</organism>
<reference evidence="1" key="1">
    <citation type="submission" date="2023-03" db="EMBL/GenBank/DDBJ databases">
        <title>Chromosome-level genomes of two armyworms, Mythimna separata and Mythimna loreyi, provide insights into the biosynthesis and reception of sex pheromones.</title>
        <authorList>
            <person name="Zhao H."/>
        </authorList>
    </citation>
    <scope>NUCLEOTIDE SEQUENCE</scope>
    <source>
        <strain evidence="1">BeijingLab</strain>
    </source>
</reference>
<evidence type="ECO:0000313" key="1">
    <source>
        <dbReference type="EMBL" id="KAJ8717481.1"/>
    </source>
</evidence>
<comment type="caution">
    <text evidence="1">The sequence shown here is derived from an EMBL/GenBank/DDBJ whole genome shotgun (WGS) entry which is preliminary data.</text>
</comment>
<gene>
    <name evidence="1" type="ORF">PYW08_005880</name>
</gene>
<evidence type="ECO:0000313" key="2">
    <source>
        <dbReference type="Proteomes" id="UP001231649"/>
    </source>
</evidence>
<protein>
    <submittedName>
        <fullName evidence="1">Uncharacterized protein</fullName>
    </submittedName>
</protein>
<sequence length="1622" mass="183085">MRRHILVLMWKHYLFKKRQLFGTVIEYLLPSIILIIIFKTMKKDKSLETNNPEQNIDNLAPSPHWIMYTPESQLTRTIMEDVANNLELNKWASSSDLNGNGYFPLAKGSQIADYVTRINNNEAVVVFEDMSGLAWPKRLKYSIRMKGDFHTETTESLKTQKGPYSEFGSAYGLFMRIQWAIDTSYIRRRFGKEAPLTLSAREFPYSHTANIANRWLFFGLYISVSLLIFSDQLTARFVEERSSGALEIMKTIGGISLHTIRFCHFLNVLPVGIFLATVYVVGMKFTGDPPVLPKTSPFLLWLVVLLHFITIVALAHVSSYITNDPNFILTVATIQYAVTTILALIVTNHKLPYLVMLATGLLPHVPLYSFFKEVTTLEFYEIGASISNITRTHHDANISILLCIVFLLAQIVIFYCLTLYVSLINPGPYGQALPWNFPCKRRDETKINTYEDEEYIFVDPLYFEPPPANTEAGIQVVNVSKVYSNKRVLRNVSLEVYKGEITVLLGHNGAGKTTLMSIITGMTSASEGKVYVNGKDTVTQKSEVRNDISLCTQQDLFFPELTVQEHIMFFTMLKKGTFAEAQLSSNKLADELRLSDQLHSLTTNLSGGMKRRVQLACALAGDANVLVLDEPTSGLDVETRRELWDLLLRLRGDRTVLLTTHFMEEADALGDRVAALHAGVLRCFATTLHLKKIIGTGYSLTFTTIGSPQEAAITALVTSHVPDAMLKEQTKNTITYSLPATRSRKFPEMFAHLEAKKAKLGLDSIGVGVSSLDEVFLKLCSDVDPSLYEDELAYNSAEPVSEPKKQTGIPLYMRQWVWLMKRQVKYSLWNKFAFFLMMFIFPTAAILSITYYLNTSPDHATPSLAMNLDLYDHNKHDRLLYHVDGPHVTQADVDKLRARYPKVLFETTDDVARKMLRICKKDILQYNKYLVGVEVRENDAKILYTTIIRHAAPVALNLLSNLVAEHYSSSDGNSITTVNDPIDRELSFEVTKQPKKMMTLLLWCLIIYQIGVAMTEHTISLPCYERKWGARRIHIMSGCPAELYWFITLSYHVIIYLLGNVIPIVIGAYFMDKDDTINQTGFIGALVFVMVLGSMTTFAVSYLFTFYFGLVDATALHLQYTLVFGLLLPYIKYMTELSEKNKYLNDILTIFEYIAPPDTAVSTAFRCAALAHTRAWCKLLKPKCPNVSGNFAGFDAAKCCDPHPVCYYCVKKDYPGKWMIIMAVQFVVAMTLLSLTERGVVKLLIEKILNSKYTPPQPAEEDEMVRAEKRYVSRNISLPANQIPDAMLANDLHKNYPPLSGSKQVTALQGVSFSIQKGECFGLLGVNGAGKSTCFRLLTAEEPCTRGNIFCNGYHLHPFNSKYLRSLAYCPQFFGLDKFLTGEENLTLVLTMRGFDQQWIKQQVDNWIHIVGLEKYAHVKVDNYSGGCVRRLVAAAALCSNAPVSLLDEPSTGVDVAARRNLWVALRKALRQQRAIVITSHSMDEMEALSSRIAILAGGQVRALGSAAALRAAHALGYAVTIKLKQPQTDKDIAASNAQIYKLKEKMRQMFKCTLKDQHIMILHYHINETMLYSDLFSRLESLREQFPNLIDDYAASATTLEEVFLSYAKEQHERENRQNPV</sequence>
<name>A0ACC2QIB2_9NEOP</name>
<dbReference type="EMBL" id="CM056794">
    <property type="protein sequence ID" value="KAJ8717481.1"/>
    <property type="molecule type" value="Genomic_DNA"/>
</dbReference>
<accession>A0ACC2QIB2</accession>
<dbReference type="Proteomes" id="UP001231649">
    <property type="component" value="Chromosome 18"/>
</dbReference>
<proteinExistence type="predicted"/>
<keyword evidence="2" id="KW-1185">Reference proteome</keyword>